<organism evidence="1">
    <name type="scientific">bioreactor metagenome</name>
    <dbReference type="NCBI Taxonomy" id="1076179"/>
    <lineage>
        <taxon>unclassified sequences</taxon>
        <taxon>metagenomes</taxon>
        <taxon>ecological metagenomes</taxon>
    </lineage>
</organism>
<gene>
    <name evidence="1" type="ORF">SDC9_152648</name>
</gene>
<evidence type="ECO:0000313" key="1">
    <source>
        <dbReference type="EMBL" id="MPN05398.1"/>
    </source>
</evidence>
<sequence>MQDAPFDLQRGAQGSCFHHPDALGGLTEGDALAVGAVNVPGVPIYRAVFKGLPFVRHGASRQNFTGIGFIQDTHNIPGFVQFHAQKVVF</sequence>
<accession>A0A645ETM2</accession>
<protein>
    <submittedName>
        <fullName evidence="1">Uncharacterized protein</fullName>
    </submittedName>
</protein>
<comment type="caution">
    <text evidence="1">The sequence shown here is derived from an EMBL/GenBank/DDBJ whole genome shotgun (WGS) entry which is preliminary data.</text>
</comment>
<proteinExistence type="predicted"/>
<name>A0A645ETM2_9ZZZZ</name>
<reference evidence="1" key="1">
    <citation type="submission" date="2019-08" db="EMBL/GenBank/DDBJ databases">
        <authorList>
            <person name="Kucharzyk K."/>
            <person name="Murdoch R.W."/>
            <person name="Higgins S."/>
            <person name="Loffler F."/>
        </authorList>
    </citation>
    <scope>NUCLEOTIDE SEQUENCE</scope>
</reference>
<dbReference type="EMBL" id="VSSQ01051310">
    <property type="protein sequence ID" value="MPN05398.1"/>
    <property type="molecule type" value="Genomic_DNA"/>
</dbReference>
<dbReference type="AlphaFoldDB" id="A0A645ETM2"/>